<accession>A0ABW8K4N3</accession>
<gene>
    <name evidence="1" type="ORF">ISS97_11360</name>
</gene>
<protein>
    <submittedName>
        <fullName evidence="1">Type II toxin-antitoxin system RelE/ParE family toxin</fullName>
    </submittedName>
</protein>
<sequence length="121" mass="14116">MKTKECYSGSKKAIELLEMNDGSCEAQVFLDSLDKSDRRKIDVLFEMMGEQGKISNKEKFKKLEGTDGIFEFKSFQIRLLCFLHHSRVIICRGVRKKKEKHDRGDISYAETCRRNFLGENK</sequence>
<comment type="caution">
    <text evidence="1">The sequence shown here is derived from an EMBL/GenBank/DDBJ whole genome shotgun (WGS) entry which is preliminary data.</text>
</comment>
<dbReference type="Pfam" id="PF05973">
    <property type="entry name" value="Gp49"/>
    <property type="match status" value="1"/>
</dbReference>
<dbReference type="EMBL" id="JADIKD010000010">
    <property type="protein sequence ID" value="MFK2917860.1"/>
    <property type="molecule type" value="Genomic_DNA"/>
</dbReference>
<evidence type="ECO:0000313" key="1">
    <source>
        <dbReference type="EMBL" id="MFK2917860.1"/>
    </source>
</evidence>
<evidence type="ECO:0000313" key="2">
    <source>
        <dbReference type="Proteomes" id="UP001620408"/>
    </source>
</evidence>
<organism evidence="1 2">
    <name type="scientific">Dyella koreensis</name>
    <dbReference type="NCBI Taxonomy" id="311235"/>
    <lineage>
        <taxon>Bacteria</taxon>
        <taxon>Pseudomonadati</taxon>
        <taxon>Pseudomonadota</taxon>
        <taxon>Gammaproteobacteria</taxon>
        <taxon>Lysobacterales</taxon>
        <taxon>Rhodanobacteraceae</taxon>
        <taxon>Dyella</taxon>
    </lineage>
</organism>
<name>A0ABW8K4N3_9GAMM</name>
<dbReference type="RefSeq" id="WP_379986572.1">
    <property type="nucleotide sequence ID" value="NZ_JADIKD010000010.1"/>
</dbReference>
<dbReference type="InterPro" id="IPR035093">
    <property type="entry name" value="RelE/ParE_toxin_dom_sf"/>
</dbReference>
<dbReference type="Gene3D" id="3.30.2310.20">
    <property type="entry name" value="RelE-like"/>
    <property type="match status" value="1"/>
</dbReference>
<keyword evidence="2" id="KW-1185">Reference proteome</keyword>
<dbReference type="Proteomes" id="UP001620408">
    <property type="component" value="Unassembled WGS sequence"/>
</dbReference>
<dbReference type="InterPro" id="IPR009241">
    <property type="entry name" value="HigB-like"/>
</dbReference>
<proteinExistence type="predicted"/>
<reference evidence="1 2" key="1">
    <citation type="submission" date="2020-10" db="EMBL/GenBank/DDBJ databases">
        <title>Phylogeny of dyella-like bacteria.</title>
        <authorList>
            <person name="Fu J."/>
        </authorList>
    </citation>
    <scope>NUCLEOTIDE SEQUENCE [LARGE SCALE GENOMIC DNA]</scope>
    <source>
        <strain evidence="1 2">BB4</strain>
    </source>
</reference>